<proteinExistence type="predicted"/>
<evidence type="ECO:0000256" key="2">
    <source>
        <dbReference type="SAM" id="MobiDB-lite"/>
    </source>
</evidence>
<sequence>MYQKKSSSQYKEDQWTELKNEVTKRRNKLDNEREEMIERRKQMEERSNKLENEREEMIQGRKQMEQIRKQMIQGRKQMEQIRDKKKEELKQMQRKLFIFDLDSKSLQKLFKNEQDKEKKNSIVQMIFLVGDIEQQNEQIKEQNEKIKEQNEQIKEQNEQIKEQNQQIKEQNQQIKEQNLRIKEQNLQIDKQDERIEKQNLRIKEQNKQIDKQNEQIDKQDLRIEKQNEQTKEQNQLIEKLNQRLDIADHGKKNNLDLFHFKPTQEGSLKLKTMVEQYLDFTQQQKNKQTLEDEDLINKFNETNLRMINSKFNEDSIPFVNREDEMKEIINGIISDFLEVEDQTLGKKITNLTCFGSSGIGKTRLAKSIFFQPKFKKKFKQTLMEYQNEQNIKNLKECYDNFLKYHLFFYINYQEHALKNWETTKIENSLIYRLFCALTKFNNDPYFTDDEELFKLSNSFQSVDPIFNNFQQVLFSKKKRTKQDPKKKEQSKIQKQKQKQKQKQIKNHNQKLKIMKKENSKEKKNKIQNNSRKRKKPKNPTSIGSQKSFKIKEHKKKKEERI</sequence>
<name>A0AAV7Y792_9EUKA</name>
<evidence type="ECO:0000313" key="5">
    <source>
        <dbReference type="Proteomes" id="UP001146793"/>
    </source>
</evidence>
<gene>
    <name evidence="4" type="ORF">M0812_28943</name>
</gene>
<evidence type="ECO:0000256" key="1">
    <source>
        <dbReference type="SAM" id="Coils"/>
    </source>
</evidence>
<feature type="region of interest" description="Disordered" evidence="2">
    <location>
        <begin position="476"/>
        <end position="561"/>
    </location>
</feature>
<feature type="compositionally biased region" description="Basic residues" evidence="2">
    <location>
        <begin position="522"/>
        <end position="537"/>
    </location>
</feature>
<feature type="compositionally biased region" description="Basic and acidic residues" evidence="2">
    <location>
        <begin position="481"/>
        <end position="491"/>
    </location>
</feature>
<dbReference type="InterPro" id="IPR000727">
    <property type="entry name" value="T_SNARE_dom"/>
</dbReference>
<feature type="domain" description="T-SNARE coiled-coil homology" evidence="3">
    <location>
        <begin position="150"/>
        <end position="212"/>
    </location>
</feature>
<feature type="compositionally biased region" description="Basic and acidic residues" evidence="2">
    <location>
        <begin position="10"/>
        <end position="65"/>
    </location>
</feature>
<dbReference type="EMBL" id="JANTQA010000071">
    <property type="protein sequence ID" value="KAJ3424715.1"/>
    <property type="molecule type" value="Genomic_DNA"/>
</dbReference>
<accession>A0AAV7Y792</accession>
<reference evidence="4" key="1">
    <citation type="submission" date="2022-08" db="EMBL/GenBank/DDBJ databases">
        <title>Novel sulphate-reducing endosymbionts in the free-living metamonad Anaeramoeba.</title>
        <authorList>
            <person name="Jerlstrom-Hultqvist J."/>
            <person name="Cepicka I."/>
            <person name="Gallot-Lavallee L."/>
            <person name="Salas-Leiva D."/>
            <person name="Curtis B.A."/>
            <person name="Zahonova K."/>
            <person name="Pipaliya S."/>
            <person name="Dacks J."/>
            <person name="Roger A.J."/>
        </authorList>
    </citation>
    <scope>NUCLEOTIDE SEQUENCE</scope>
    <source>
        <strain evidence="4">Busselton2</strain>
    </source>
</reference>
<dbReference type="PROSITE" id="PS50192">
    <property type="entry name" value="T_SNARE"/>
    <property type="match status" value="1"/>
</dbReference>
<organism evidence="4 5">
    <name type="scientific">Anaeramoeba flamelloides</name>
    <dbReference type="NCBI Taxonomy" id="1746091"/>
    <lineage>
        <taxon>Eukaryota</taxon>
        <taxon>Metamonada</taxon>
        <taxon>Anaeramoebidae</taxon>
        <taxon>Anaeramoeba</taxon>
    </lineage>
</organism>
<evidence type="ECO:0000313" key="4">
    <source>
        <dbReference type="EMBL" id="KAJ3424715.1"/>
    </source>
</evidence>
<evidence type="ECO:0000259" key="3">
    <source>
        <dbReference type="PROSITE" id="PS50192"/>
    </source>
</evidence>
<dbReference type="Proteomes" id="UP001146793">
    <property type="component" value="Unassembled WGS sequence"/>
</dbReference>
<feature type="coiled-coil region" evidence="1">
    <location>
        <begin position="129"/>
        <end position="243"/>
    </location>
</feature>
<comment type="caution">
    <text evidence="4">The sequence shown here is derived from an EMBL/GenBank/DDBJ whole genome shotgun (WGS) entry which is preliminary data.</text>
</comment>
<protein>
    <submittedName>
        <fullName evidence="4">Transcription initiation factor tfiid subunit</fullName>
    </submittedName>
</protein>
<feature type="compositionally biased region" description="Basic residues" evidence="2">
    <location>
        <begin position="493"/>
        <end position="513"/>
    </location>
</feature>
<keyword evidence="1" id="KW-0175">Coiled coil</keyword>
<dbReference type="AlphaFoldDB" id="A0AAV7Y792"/>
<feature type="compositionally biased region" description="Basic residues" evidence="2">
    <location>
        <begin position="551"/>
        <end position="561"/>
    </location>
</feature>
<feature type="region of interest" description="Disordered" evidence="2">
    <location>
        <begin position="1"/>
        <end position="65"/>
    </location>
</feature>